<dbReference type="eggNOG" id="ENOG5033PQ8">
    <property type="taxonomic scope" value="Bacteria"/>
</dbReference>
<dbReference type="STRING" id="667015.Bacsa_3109"/>
<keyword evidence="2" id="KW-1185">Reference proteome</keyword>
<evidence type="ECO:0000313" key="2">
    <source>
        <dbReference type="Proteomes" id="UP000007486"/>
    </source>
</evidence>
<reference evidence="1 2" key="1">
    <citation type="journal article" date="2011" name="Stand. Genomic Sci.">
        <title>Complete genome sequence of Bacteroides salanitronis type strain (BL78).</title>
        <authorList>
            <person name="Gronow S."/>
            <person name="Held B."/>
            <person name="Lucas S."/>
            <person name="Lapidus A."/>
            <person name="Del Rio T.G."/>
            <person name="Nolan M."/>
            <person name="Tice H."/>
            <person name="Deshpande S."/>
            <person name="Cheng J.F."/>
            <person name="Pitluck S."/>
            <person name="Liolios K."/>
            <person name="Pagani I."/>
            <person name="Ivanova N."/>
            <person name="Mavromatis K."/>
            <person name="Pati A."/>
            <person name="Tapia R."/>
            <person name="Han C."/>
            <person name="Goodwin L."/>
            <person name="Chen A."/>
            <person name="Palaniappan K."/>
            <person name="Land M."/>
            <person name="Hauser L."/>
            <person name="Chang Y.J."/>
            <person name="Jeffries C.D."/>
            <person name="Brambilla E.M."/>
            <person name="Rohde M."/>
            <person name="Goker M."/>
            <person name="Detter J.C."/>
            <person name="Woyke T."/>
            <person name="Bristow J."/>
            <person name="Markowitz V."/>
            <person name="Hugenholtz P."/>
            <person name="Kyrpides N.C."/>
            <person name="Klenk H.P."/>
            <person name="Eisen J.A."/>
        </authorList>
    </citation>
    <scope>NUCLEOTIDE SEQUENCE [LARGE SCALE GENOMIC DNA]</scope>
    <source>
        <strain evidence="1 2">DSM 18170</strain>
    </source>
</reference>
<dbReference type="AlphaFoldDB" id="F0R3K8"/>
<evidence type="ECO:0000313" key="1">
    <source>
        <dbReference type="EMBL" id="ADY37637.1"/>
    </source>
</evidence>
<dbReference type="EMBL" id="CP002530">
    <property type="protein sequence ID" value="ADY37637.1"/>
    <property type="molecule type" value="Genomic_DNA"/>
</dbReference>
<organism evidence="1 2">
    <name type="scientific">Phocaeicola salanitronis (strain DSM 18170 / JCM 13657 / CCUG 60908 / BL78)</name>
    <name type="common">Bacteroides salanitronis</name>
    <dbReference type="NCBI Taxonomy" id="667015"/>
    <lineage>
        <taxon>Bacteria</taxon>
        <taxon>Pseudomonadati</taxon>
        <taxon>Bacteroidota</taxon>
        <taxon>Bacteroidia</taxon>
        <taxon>Bacteroidales</taxon>
        <taxon>Bacteroidaceae</taxon>
        <taxon>Phocaeicola</taxon>
    </lineage>
</organism>
<dbReference type="KEGG" id="bsa:Bacsa_3109"/>
<dbReference type="HOGENOM" id="CLU_942197_0_0_10"/>
<gene>
    <name evidence="1" type="ordered locus">Bacsa_3109</name>
</gene>
<dbReference type="OrthoDB" id="1027790at2"/>
<name>F0R3K8_PHOSB</name>
<sequence length="293" mass="34491">MKDRLRYVIDSRYYNGTCLTCMTDGVRSDHGGETLEELRTQENNPYLTVVTSKRIDKMNRLYLQSLCAPFKEITEGEYYDLLHVGRPLRMKQDSFFAGDYNYNSVYIFCFTRESRYFKGMRPAYTPQIQLDNEIDMYMTIINRKAVISKEETSKTVTTGTRFIPYYFSVDGKQPVFICNLVIQSDSRQARTDMANTLKSLRRNHYQFYKGKGHYATPDELIDHVSGKKLTLVSDGHFFQYPPGRESATFIGHIKETSEEFLFRIYDREYFLYLLKRLRTVKKESAQEQINIKS</sequence>
<dbReference type="RefSeq" id="WP_013619009.1">
    <property type="nucleotide sequence ID" value="NC_015164.1"/>
</dbReference>
<protein>
    <submittedName>
        <fullName evidence="1">Uncharacterized protein</fullName>
    </submittedName>
</protein>
<accession>F0R3K8</accession>
<proteinExistence type="predicted"/>
<dbReference type="Proteomes" id="UP000007486">
    <property type="component" value="Chromosome"/>
</dbReference>